<keyword evidence="4" id="KW-0479">Metal-binding</keyword>
<evidence type="ECO:0000256" key="6">
    <source>
        <dbReference type="ARBA" id="ARBA00023004"/>
    </source>
</evidence>
<keyword evidence="2" id="KW-0575">Peroxidase</keyword>
<keyword evidence="8" id="KW-0732">Signal</keyword>
<organism evidence="10 11">
    <name type="scientific">Friedmanniomyces endolithicus</name>
    <dbReference type="NCBI Taxonomy" id="329885"/>
    <lineage>
        <taxon>Eukaryota</taxon>
        <taxon>Fungi</taxon>
        <taxon>Dikarya</taxon>
        <taxon>Ascomycota</taxon>
        <taxon>Pezizomycotina</taxon>
        <taxon>Dothideomycetes</taxon>
        <taxon>Dothideomycetidae</taxon>
        <taxon>Mycosphaerellales</taxon>
        <taxon>Teratosphaeriaceae</taxon>
        <taxon>Friedmanniomyces</taxon>
    </lineage>
</organism>
<evidence type="ECO:0000313" key="11">
    <source>
        <dbReference type="Proteomes" id="UP001168146"/>
    </source>
</evidence>
<evidence type="ECO:0000313" key="10">
    <source>
        <dbReference type="EMBL" id="KAK0321136.1"/>
    </source>
</evidence>
<dbReference type="EMBL" id="JASUXU010000022">
    <property type="protein sequence ID" value="KAK0321136.1"/>
    <property type="molecule type" value="Genomic_DNA"/>
</dbReference>
<dbReference type="Pfam" id="PF01328">
    <property type="entry name" value="Peroxidase_2"/>
    <property type="match status" value="1"/>
</dbReference>
<feature type="signal peptide" evidence="8">
    <location>
        <begin position="1"/>
        <end position="19"/>
    </location>
</feature>
<keyword evidence="5" id="KW-0560">Oxidoreductase</keyword>
<dbReference type="PROSITE" id="PS51405">
    <property type="entry name" value="HEME_HALOPEROXIDASE"/>
    <property type="match status" value="1"/>
</dbReference>
<dbReference type="InterPro" id="IPR000028">
    <property type="entry name" value="Chloroperoxidase"/>
</dbReference>
<dbReference type="AlphaFoldDB" id="A0AAN6FNM5"/>
<evidence type="ECO:0000256" key="8">
    <source>
        <dbReference type="SAM" id="SignalP"/>
    </source>
</evidence>
<sequence>MHPTSALFAITAVLTGCSAYPSNSDWITQHVKRYDGFSNNLAVRLGSYQAPGPNDSRGPCPGLNTLANHGLINRDGKNLSSILGEPHAFEHDHSYSRQDYRQNWAHGGVTDNIYFNKSEMQSGLDVVGYTPSNPPKEATANYQQFNEIRLQRESIQNQRDFPGWFQQNVPPTLFETGFIFGATFDRDSSGKMKGSTPMARLDWWNFWFSEESFPTQLGWVPASTEVFNNHFCTSVSSAVLNAAVTSLPKSLPAGATATTFPPPANLPEGDPSPTLALFQSAPYAAATSPAAIKSAAAKRALLAAREDQVSTLTLPASVSSIVASEVTAKPSLILAAIQLAGAAPPKFNLYQQSIDTVTLKAQIAAAQSYQDLVIAKITSLASVWGGRLDEHCGVKGLSTLFRDVEHQHALL</sequence>
<gene>
    <name evidence="10" type="ORF">LTR82_008053</name>
</gene>
<evidence type="ECO:0000259" key="9">
    <source>
        <dbReference type="PROSITE" id="PS51405"/>
    </source>
</evidence>
<evidence type="ECO:0000256" key="5">
    <source>
        <dbReference type="ARBA" id="ARBA00023002"/>
    </source>
</evidence>
<evidence type="ECO:0000256" key="2">
    <source>
        <dbReference type="ARBA" id="ARBA00022559"/>
    </source>
</evidence>
<dbReference type="PANTHER" id="PTHR33577:SF16">
    <property type="entry name" value="HEME HALOPEROXIDASE FAMILY PROFILE DOMAIN-CONTAINING PROTEIN"/>
    <property type="match status" value="1"/>
</dbReference>
<comment type="similarity">
    <text evidence="7">Belongs to the chloroperoxidase family.</text>
</comment>
<evidence type="ECO:0000256" key="7">
    <source>
        <dbReference type="ARBA" id="ARBA00025795"/>
    </source>
</evidence>
<keyword evidence="3" id="KW-0349">Heme</keyword>
<dbReference type="GO" id="GO:0004601">
    <property type="term" value="F:peroxidase activity"/>
    <property type="evidence" value="ECO:0007669"/>
    <property type="project" value="UniProtKB-KW"/>
</dbReference>
<feature type="domain" description="Heme haloperoxidase family profile" evidence="9">
    <location>
        <begin position="44"/>
        <end position="242"/>
    </location>
</feature>
<reference evidence="10" key="1">
    <citation type="submission" date="2021-12" db="EMBL/GenBank/DDBJ databases">
        <title>Black yeast isolated from Biological Soil Crust.</title>
        <authorList>
            <person name="Kurbessoian T."/>
        </authorList>
    </citation>
    <scope>NUCLEOTIDE SEQUENCE</scope>
    <source>
        <strain evidence="10">CCFEE 5208</strain>
    </source>
</reference>
<dbReference type="Gene3D" id="1.10.489.10">
    <property type="entry name" value="Chloroperoxidase-like"/>
    <property type="match status" value="2"/>
</dbReference>
<dbReference type="Proteomes" id="UP001168146">
    <property type="component" value="Unassembled WGS sequence"/>
</dbReference>
<proteinExistence type="inferred from homology"/>
<evidence type="ECO:0000256" key="1">
    <source>
        <dbReference type="ARBA" id="ARBA00001970"/>
    </source>
</evidence>
<dbReference type="GO" id="GO:0046872">
    <property type="term" value="F:metal ion binding"/>
    <property type="evidence" value="ECO:0007669"/>
    <property type="project" value="UniProtKB-KW"/>
</dbReference>
<accession>A0AAN6FNM5</accession>
<evidence type="ECO:0000256" key="4">
    <source>
        <dbReference type="ARBA" id="ARBA00022723"/>
    </source>
</evidence>
<dbReference type="InterPro" id="IPR036851">
    <property type="entry name" value="Chloroperoxidase-like_sf"/>
</dbReference>
<evidence type="ECO:0000256" key="3">
    <source>
        <dbReference type="ARBA" id="ARBA00022617"/>
    </source>
</evidence>
<name>A0AAN6FNM5_9PEZI</name>
<protein>
    <recommendedName>
        <fullName evidence="9">Heme haloperoxidase family profile domain-containing protein</fullName>
    </recommendedName>
</protein>
<comment type="cofactor">
    <cofactor evidence="1">
        <name>heme b</name>
        <dbReference type="ChEBI" id="CHEBI:60344"/>
    </cofactor>
</comment>
<dbReference type="PANTHER" id="PTHR33577">
    <property type="entry name" value="STERIGMATOCYSTIN BIOSYNTHESIS PEROXIDASE STCC-RELATED"/>
    <property type="match status" value="1"/>
</dbReference>
<feature type="chain" id="PRO_5042852190" description="Heme haloperoxidase family profile domain-containing protein" evidence="8">
    <location>
        <begin position="20"/>
        <end position="411"/>
    </location>
</feature>
<comment type="caution">
    <text evidence="10">The sequence shown here is derived from an EMBL/GenBank/DDBJ whole genome shotgun (WGS) entry which is preliminary data.</text>
</comment>
<dbReference type="SUPFAM" id="SSF47571">
    <property type="entry name" value="Cloroperoxidase"/>
    <property type="match status" value="2"/>
</dbReference>
<keyword evidence="6" id="KW-0408">Iron</keyword>